<comment type="caution">
    <text evidence="4">The sequence shown here is derived from an EMBL/GenBank/DDBJ whole genome shotgun (WGS) entry which is preliminary data.</text>
</comment>
<dbReference type="CDD" id="cd08023">
    <property type="entry name" value="GH16_laminarinase_like"/>
    <property type="match status" value="1"/>
</dbReference>
<dbReference type="PANTHER" id="PTHR10963:SF55">
    <property type="entry name" value="GLYCOSIDE HYDROLASE FAMILY 16 PROTEIN"/>
    <property type="match status" value="1"/>
</dbReference>
<evidence type="ECO:0000259" key="3">
    <source>
        <dbReference type="PROSITE" id="PS51762"/>
    </source>
</evidence>
<dbReference type="InterPro" id="IPR000757">
    <property type="entry name" value="Beta-glucanase-like"/>
</dbReference>
<organism evidence="4 5">
    <name type="scientific">Streptomyces morookaense</name>
    <name type="common">Streptoverticillium morookaense</name>
    <dbReference type="NCBI Taxonomy" id="1970"/>
    <lineage>
        <taxon>Bacteria</taxon>
        <taxon>Bacillati</taxon>
        <taxon>Actinomycetota</taxon>
        <taxon>Actinomycetes</taxon>
        <taxon>Kitasatosporales</taxon>
        <taxon>Streptomycetaceae</taxon>
        <taxon>Streptomyces</taxon>
    </lineage>
</organism>
<dbReference type="Pfam" id="PF00722">
    <property type="entry name" value="Glyco_hydro_16"/>
    <property type="match status" value="1"/>
</dbReference>
<protein>
    <submittedName>
        <fullName evidence="4">Glycoside hydrolase family 16 protein</fullName>
    </submittedName>
</protein>
<sequence>MRSPTRTRTGSPTGSRTRGRTHTRGRTKRRTGPRFLPAAARLSALTLLVTAGLLSGCHVGQPADGSRDDAAAPRERGNWRLVWADEFRGPSYRGPDPAKWSFDRGAEPQWGNHEWEYYTDRHENVALDGDGHLVISARRERLPWMHCTVGPCDITSGRITTKGKFSQAYGRFEARIKVPKGKGMWPAFWMLGANVDRVAWPGNGEIDVMEVLGHQPCTVHGAVHGPGYVAKGLEQHMSLHGGSLSDDFHTYRVDWSPGKVTWLLDGKVYGTARSGQLRRGQRWVFDHPHYLLLNLAVGGDWPGAPDGGTPFPNQMVVDYVRVYAPAR</sequence>
<dbReference type="EMBL" id="JABBXF010000080">
    <property type="protein sequence ID" value="NVK81437.1"/>
    <property type="molecule type" value="Genomic_DNA"/>
</dbReference>
<accession>A0A7Y7EAF9</accession>
<feature type="region of interest" description="Disordered" evidence="2">
    <location>
        <begin position="1"/>
        <end position="36"/>
    </location>
</feature>
<reference evidence="4 5" key="1">
    <citation type="submission" date="2020-04" db="EMBL/GenBank/DDBJ databases">
        <title>Draft Genome Sequence of Streptomyces morookaense DSM 40503, an 8-azaguanine-producing strain.</title>
        <authorList>
            <person name="Qi J."/>
            <person name="Gao J.-M."/>
        </authorList>
    </citation>
    <scope>NUCLEOTIDE SEQUENCE [LARGE SCALE GENOMIC DNA]</scope>
    <source>
        <strain evidence="4 5">DSM 40503</strain>
    </source>
</reference>
<dbReference type="InterPro" id="IPR050546">
    <property type="entry name" value="Glycosyl_Hydrlase_16"/>
</dbReference>
<dbReference type="PANTHER" id="PTHR10963">
    <property type="entry name" value="GLYCOSYL HYDROLASE-RELATED"/>
    <property type="match status" value="1"/>
</dbReference>
<dbReference type="Gene3D" id="2.60.120.200">
    <property type="match status" value="1"/>
</dbReference>
<evidence type="ECO:0000256" key="2">
    <source>
        <dbReference type="SAM" id="MobiDB-lite"/>
    </source>
</evidence>
<evidence type="ECO:0000313" key="5">
    <source>
        <dbReference type="Proteomes" id="UP000587462"/>
    </source>
</evidence>
<dbReference type="GO" id="GO:0005975">
    <property type="term" value="P:carbohydrate metabolic process"/>
    <property type="evidence" value="ECO:0007669"/>
    <property type="project" value="InterPro"/>
</dbReference>
<proteinExistence type="inferred from homology"/>
<dbReference type="InterPro" id="IPR013320">
    <property type="entry name" value="ConA-like_dom_sf"/>
</dbReference>
<dbReference type="PROSITE" id="PS51762">
    <property type="entry name" value="GH16_2"/>
    <property type="match status" value="1"/>
</dbReference>
<dbReference type="Proteomes" id="UP000587462">
    <property type="component" value="Unassembled WGS sequence"/>
</dbReference>
<feature type="compositionally biased region" description="Low complexity" evidence="2">
    <location>
        <begin position="1"/>
        <end position="16"/>
    </location>
</feature>
<feature type="compositionally biased region" description="Basic residues" evidence="2">
    <location>
        <begin position="17"/>
        <end position="32"/>
    </location>
</feature>
<dbReference type="AlphaFoldDB" id="A0A7Y7EAF9"/>
<dbReference type="RefSeq" id="WP_171086170.1">
    <property type="nucleotide sequence ID" value="NZ_BNBU01000004.1"/>
</dbReference>
<dbReference type="GO" id="GO:0004553">
    <property type="term" value="F:hydrolase activity, hydrolyzing O-glycosyl compounds"/>
    <property type="evidence" value="ECO:0007669"/>
    <property type="project" value="InterPro"/>
</dbReference>
<evidence type="ECO:0000313" key="4">
    <source>
        <dbReference type="EMBL" id="NVK81437.1"/>
    </source>
</evidence>
<feature type="domain" description="GH16" evidence="3">
    <location>
        <begin position="85"/>
        <end position="327"/>
    </location>
</feature>
<gene>
    <name evidence="4" type="ORF">HG542_27815</name>
</gene>
<evidence type="ECO:0000256" key="1">
    <source>
        <dbReference type="ARBA" id="ARBA00006865"/>
    </source>
</evidence>
<name>A0A7Y7EAF9_STRMO</name>
<keyword evidence="5" id="KW-1185">Reference proteome</keyword>
<dbReference type="SUPFAM" id="SSF49899">
    <property type="entry name" value="Concanavalin A-like lectins/glucanases"/>
    <property type="match status" value="1"/>
</dbReference>
<comment type="similarity">
    <text evidence="1">Belongs to the glycosyl hydrolase 16 family.</text>
</comment>
<keyword evidence="4" id="KW-0378">Hydrolase</keyword>